<sequence length="90" mass="10460">MTIGVIYIGHTGRSETLNYQFNGKVDSVRYNIKGQAYVSINGVEYYLFDPDWNFDHNRIQIGDSLVKRKNSMIIELFRRNVLVTIEGKDN</sequence>
<dbReference type="Proteomes" id="UP001378956">
    <property type="component" value="Unassembled WGS sequence"/>
</dbReference>
<name>A0ABU8NPA8_9SPHI</name>
<evidence type="ECO:0000313" key="1">
    <source>
        <dbReference type="EMBL" id="MEJ2904091.1"/>
    </source>
</evidence>
<accession>A0ABU8NPA8</accession>
<reference evidence="1 2" key="1">
    <citation type="submission" date="2024-03" db="EMBL/GenBank/DDBJ databases">
        <title>Sequence of Lycoming College Course Isolates.</title>
        <authorList>
            <person name="Plotts O."/>
            <person name="Newman J."/>
        </authorList>
    </citation>
    <scope>NUCLEOTIDE SEQUENCE [LARGE SCALE GENOMIC DNA]</scope>
    <source>
        <strain evidence="1 2">CJB-3</strain>
    </source>
</reference>
<protein>
    <submittedName>
        <fullName evidence="1">Uncharacterized protein</fullName>
    </submittedName>
</protein>
<dbReference type="EMBL" id="JBBEUB010000005">
    <property type="protein sequence ID" value="MEJ2904091.1"/>
    <property type="molecule type" value="Genomic_DNA"/>
</dbReference>
<dbReference type="RefSeq" id="WP_337717108.1">
    <property type="nucleotide sequence ID" value="NZ_JBBEUB010000005.1"/>
</dbReference>
<organism evidence="1 2">
    <name type="scientific">Pedobacter panaciterrae</name>
    <dbReference type="NCBI Taxonomy" id="363849"/>
    <lineage>
        <taxon>Bacteria</taxon>
        <taxon>Pseudomonadati</taxon>
        <taxon>Bacteroidota</taxon>
        <taxon>Sphingobacteriia</taxon>
        <taxon>Sphingobacteriales</taxon>
        <taxon>Sphingobacteriaceae</taxon>
        <taxon>Pedobacter</taxon>
    </lineage>
</organism>
<evidence type="ECO:0000313" key="2">
    <source>
        <dbReference type="Proteomes" id="UP001378956"/>
    </source>
</evidence>
<gene>
    <name evidence="1" type="ORF">WAE58_16720</name>
</gene>
<proteinExistence type="predicted"/>
<keyword evidence="2" id="KW-1185">Reference proteome</keyword>
<comment type="caution">
    <text evidence="1">The sequence shown here is derived from an EMBL/GenBank/DDBJ whole genome shotgun (WGS) entry which is preliminary data.</text>
</comment>